<evidence type="ECO:0000256" key="9">
    <source>
        <dbReference type="ARBA" id="ARBA00023012"/>
    </source>
</evidence>
<evidence type="ECO:0000256" key="11">
    <source>
        <dbReference type="SAM" id="Phobius"/>
    </source>
</evidence>
<evidence type="ECO:0000313" key="15">
    <source>
        <dbReference type="Proteomes" id="UP000318405"/>
    </source>
</evidence>
<dbReference type="EC" id="2.7.13.3" evidence="3"/>
<sequence>MYGSRARRRKPGEASGPAMRRYRLSLKGMLLCLLLPGMLGSLALDRYNDYHTLRDMARAVYDGALRVPMGVLGRSVHLEANGQLDVDTAAIAYKVIGSSETPVRYQIQRLGADPLADPTTALAAAKALIGDAELPLPPDWREAAAPGMAFFDAMVEGEPMRVAAQVRPVVTPRGPAFVLIQAAQSNAERTNAESSAWRQETWRDVRVLLVMALLLWLGVSWGLRPLVRLRAEVAARAPDDATPLDASAVPGEVAPLVEAVNHHIRRQQAMVDEQTQFLADASHQLRTPLTVMLTQAEYALRESDPQRMRESVRALIARLDKTRRLTTQLLSLALARHTPQAGPAAFDLAACGRDVLIEYLPMADQRGIDLGWEGDEDGAAWVRGHADGIREAVANLLHNALEYTPRGGQISLACGEAGGFGWLRVTDNGPGIPAERREEAFDRFARLAPAPEGGGAGLGLAIARAFVQRDNGDITLGDGDSDAQGNVGLDATIRLPLSRVASQHAP</sequence>
<dbReference type="InterPro" id="IPR005467">
    <property type="entry name" value="His_kinase_dom"/>
</dbReference>
<dbReference type="InterPro" id="IPR013727">
    <property type="entry name" value="2CSK_N"/>
</dbReference>
<dbReference type="InterPro" id="IPR003661">
    <property type="entry name" value="HisK_dim/P_dom"/>
</dbReference>
<keyword evidence="8 11" id="KW-1133">Transmembrane helix</keyword>
<dbReference type="PRINTS" id="PR00344">
    <property type="entry name" value="BCTRLSENSOR"/>
</dbReference>
<protein>
    <recommendedName>
        <fullName evidence="3">histidine kinase</fullName>
        <ecNumber evidence="3">2.7.13.3</ecNumber>
    </recommendedName>
</protein>
<dbReference type="Pfam" id="PF00512">
    <property type="entry name" value="HisKA"/>
    <property type="match status" value="1"/>
</dbReference>
<evidence type="ECO:0000256" key="6">
    <source>
        <dbReference type="ARBA" id="ARBA00022692"/>
    </source>
</evidence>
<dbReference type="Proteomes" id="UP000318405">
    <property type="component" value="Unassembled WGS sequence"/>
</dbReference>
<dbReference type="SUPFAM" id="SSF55874">
    <property type="entry name" value="ATPase domain of HSP90 chaperone/DNA topoisomerase II/histidine kinase"/>
    <property type="match status" value="1"/>
</dbReference>
<dbReference type="EMBL" id="VLTJ01000025">
    <property type="protein sequence ID" value="TSH94131.1"/>
    <property type="molecule type" value="Genomic_DNA"/>
</dbReference>
<dbReference type="Pfam" id="PF02518">
    <property type="entry name" value="HATPase_c"/>
    <property type="match status" value="1"/>
</dbReference>
<dbReference type="SMART" id="SM00387">
    <property type="entry name" value="HATPase_c"/>
    <property type="match status" value="1"/>
</dbReference>
<keyword evidence="5" id="KW-0808">Transferase</keyword>
<dbReference type="PANTHER" id="PTHR45436:SF1">
    <property type="entry name" value="SENSOR PROTEIN QSEC"/>
    <property type="match status" value="1"/>
</dbReference>
<proteinExistence type="predicted"/>
<comment type="subcellular location">
    <subcellularLocation>
        <location evidence="2">Membrane</location>
    </subcellularLocation>
</comment>
<keyword evidence="9" id="KW-0902">Two-component regulatory system</keyword>
<evidence type="ECO:0000256" key="10">
    <source>
        <dbReference type="ARBA" id="ARBA00023136"/>
    </source>
</evidence>
<dbReference type="PROSITE" id="PS50109">
    <property type="entry name" value="HIS_KIN"/>
    <property type="match status" value="1"/>
</dbReference>
<dbReference type="Gene3D" id="1.10.287.130">
    <property type="match status" value="1"/>
</dbReference>
<gene>
    <name evidence="14" type="ORF">FOZ76_12495</name>
</gene>
<dbReference type="AlphaFoldDB" id="A0A556AMN2"/>
<dbReference type="SMART" id="SM00388">
    <property type="entry name" value="HisKA"/>
    <property type="match status" value="1"/>
</dbReference>
<dbReference type="CDD" id="cd00075">
    <property type="entry name" value="HATPase"/>
    <property type="match status" value="1"/>
</dbReference>
<dbReference type="RefSeq" id="WP_143948605.1">
    <property type="nucleotide sequence ID" value="NZ_BAABMB010000006.1"/>
</dbReference>
<dbReference type="Pfam" id="PF08521">
    <property type="entry name" value="2CSK_N"/>
    <property type="match status" value="1"/>
</dbReference>
<reference evidence="14 15" key="1">
    <citation type="submission" date="2019-07" db="EMBL/GenBank/DDBJ databases">
        <title>Qingshengfaniella alkalisoli gen. nov., sp. nov., isolated from saline soil.</title>
        <authorList>
            <person name="Xu L."/>
            <person name="Huang X.-X."/>
            <person name="Sun J.-Q."/>
        </authorList>
    </citation>
    <scope>NUCLEOTIDE SEQUENCE [LARGE SCALE GENOMIC DNA]</scope>
    <source>
        <strain evidence="14 15">DSM 27279</strain>
    </source>
</reference>
<dbReference type="PROSITE" id="PS50885">
    <property type="entry name" value="HAMP"/>
    <property type="match status" value="1"/>
</dbReference>
<evidence type="ECO:0000256" key="1">
    <source>
        <dbReference type="ARBA" id="ARBA00000085"/>
    </source>
</evidence>
<dbReference type="InterPro" id="IPR004358">
    <property type="entry name" value="Sig_transdc_His_kin-like_C"/>
</dbReference>
<name>A0A556AMN2_9BURK</name>
<dbReference type="GO" id="GO:0000155">
    <property type="term" value="F:phosphorelay sensor kinase activity"/>
    <property type="evidence" value="ECO:0007669"/>
    <property type="project" value="InterPro"/>
</dbReference>
<dbReference type="InterPro" id="IPR036890">
    <property type="entry name" value="HATPase_C_sf"/>
</dbReference>
<evidence type="ECO:0000256" key="8">
    <source>
        <dbReference type="ARBA" id="ARBA00022989"/>
    </source>
</evidence>
<evidence type="ECO:0000256" key="3">
    <source>
        <dbReference type="ARBA" id="ARBA00012438"/>
    </source>
</evidence>
<dbReference type="InterPro" id="IPR003594">
    <property type="entry name" value="HATPase_dom"/>
</dbReference>
<evidence type="ECO:0000256" key="5">
    <source>
        <dbReference type="ARBA" id="ARBA00022679"/>
    </source>
</evidence>
<evidence type="ECO:0000313" key="14">
    <source>
        <dbReference type="EMBL" id="TSH94131.1"/>
    </source>
</evidence>
<dbReference type="GO" id="GO:0005886">
    <property type="term" value="C:plasma membrane"/>
    <property type="evidence" value="ECO:0007669"/>
    <property type="project" value="TreeGrafter"/>
</dbReference>
<comment type="catalytic activity">
    <reaction evidence="1">
        <text>ATP + protein L-histidine = ADP + protein N-phospho-L-histidine.</text>
        <dbReference type="EC" id="2.7.13.3"/>
    </reaction>
</comment>
<keyword evidence="6 11" id="KW-0812">Transmembrane</keyword>
<dbReference type="PANTHER" id="PTHR45436">
    <property type="entry name" value="SENSOR HISTIDINE KINASE YKOH"/>
    <property type="match status" value="1"/>
</dbReference>
<dbReference type="Gene3D" id="3.30.565.10">
    <property type="entry name" value="Histidine kinase-like ATPase, C-terminal domain"/>
    <property type="match status" value="1"/>
</dbReference>
<keyword evidence="10 11" id="KW-0472">Membrane</keyword>
<feature type="transmembrane region" description="Helical" evidence="11">
    <location>
        <begin position="205"/>
        <end position="223"/>
    </location>
</feature>
<organism evidence="14 15">
    <name type="scientific">Verticiella sediminum</name>
    <dbReference type="NCBI Taxonomy" id="1247510"/>
    <lineage>
        <taxon>Bacteria</taxon>
        <taxon>Pseudomonadati</taxon>
        <taxon>Pseudomonadota</taxon>
        <taxon>Betaproteobacteria</taxon>
        <taxon>Burkholderiales</taxon>
        <taxon>Alcaligenaceae</taxon>
        <taxon>Verticiella</taxon>
    </lineage>
</organism>
<feature type="domain" description="HAMP" evidence="13">
    <location>
        <begin position="220"/>
        <end position="272"/>
    </location>
</feature>
<comment type="caution">
    <text evidence="14">The sequence shown here is derived from an EMBL/GenBank/DDBJ whole genome shotgun (WGS) entry which is preliminary data.</text>
</comment>
<accession>A0A556AMN2</accession>
<dbReference type="CDD" id="cd00082">
    <property type="entry name" value="HisKA"/>
    <property type="match status" value="1"/>
</dbReference>
<dbReference type="InterPro" id="IPR050428">
    <property type="entry name" value="TCS_sensor_his_kinase"/>
</dbReference>
<evidence type="ECO:0000259" key="12">
    <source>
        <dbReference type="PROSITE" id="PS50109"/>
    </source>
</evidence>
<evidence type="ECO:0000256" key="4">
    <source>
        <dbReference type="ARBA" id="ARBA00022553"/>
    </source>
</evidence>
<evidence type="ECO:0000256" key="2">
    <source>
        <dbReference type="ARBA" id="ARBA00004370"/>
    </source>
</evidence>
<keyword evidence="7 14" id="KW-0418">Kinase</keyword>
<dbReference type="InterPro" id="IPR036097">
    <property type="entry name" value="HisK_dim/P_sf"/>
</dbReference>
<dbReference type="InterPro" id="IPR003660">
    <property type="entry name" value="HAMP_dom"/>
</dbReference>
<evidence type="ECO:0000259" key="13">
    <source>
        <dbReference type="PROSITE" id="PS50885"/>
    </source>
</evidence>
<feature type="domain" description="Histidine kinase" evidence="12">
    <location>
        <begin position="280"/>
        <end position="499"/>
    </location>
</feature>
<dbReference type="SUPFAM" id="SSF47384">
    <property type="entry name" value="Homodimeric domain of signal transducing histidine kinase"/>
    <property type="match status" value="1"/>
</dbReference>
<keyword evidence="15" id="KW-1185">Reference proteome</keyword>
<keyword evidence="4" id="KW-0597">Phosphoprotein</keyword>
<evidence type="ECO:0000256" key="7">
    <source>
        <dbReference type="ARBA" id="ARBA00022777"/>
    </source>
</evidence>
<dbReference type="OrthoDB" id="8554694at2"/>